<dbReference type="Gene3D" id="3.30.1120.10">
    <property type="match status" value="1"/>
</dbReference>
<keyword evidence="6" id="KW-0732">Signal</keyword>
<evidence type="ECO:0000313" key="9">
    <source>
        <dbReference type="Proteomes" id="UP000317977"/>
    </source>
</evidence>
<evidence type="ECO:0000259" key="7">
    <source>
        <dbReference type="Pfam" id="PF00884"/>
    </source>
</evidence>
<dbReference type="PROSITE" id="PS00523">
    <property type="entry name" value="SULFATASE_1"/>
    <property type="match status" value="1"/>
</dbReference>
<dbReference type="SUPFAM" id="SSF53649">
    <property type="entry name" value="Alkaline phosphatase-like"/>
    <property type="match status" value="1"/>
</dbReference>
<comment type="similarity">
    <text evidence="1">Belongs to the sulfatase family.</text>
</comment>
<feature type="domain" description="Sulfatase N-terminal" evidence="7">
    <location>
        <begin position="29"/>
        <end position="340"/>
    </location>
</feature>
<dbReference type="PANTHER" id="PTHR42693:SF53">
    <property type="entry name" value="ENDO-4-O-SULFATASE"/>
    <property type="match status" value="1"/>
</dbReference>
<feature type="signal peptide" evidence="6">
    <location>
        <begin position="1"/>
        <end position="21"/>
    </location>
</feature>
<dbReference type="GO" id="GO:0047753">
    <property type="term" value="F:choline-sulfatase activity"/>
    <property type="evidence" value="ECO:0007669"/>
    <property type="project" value="UniProtKB-EC"/>
</dbReference>
<sequence length="463" mass="51417" precursor="true">MRNAIFVVLAMFGFGHVVLNAAESNTSKPNIVFIFADDWGYGDLGIHGSTFCKTPNLDRMAKEGIDFTNFTVNSPVCSPSRVALMTGQFPARQCVHQHFQSIGAHIKRGMPDWLDPQAPMLPRMLKEAGYKTGHFGKWHLGSVADSPSEDAYGYDRFATFNGSGKNEIKKDGLASVDHAVEFIREFKDQPFFVNLWLHEAHLAHYPLEKFLEQFKDLDEQKRVYASVIAEADEGVGRVFALLKELGLDQNTLVVFSTDNGPEFTRGEDSKIHLEGEEGLGGYYSVGETAGLKGRKRALFAGGIRVPFIVRWPGVVPPGKTDTTSVLTAVDLLPTFLEVASVALPNDFEPDGQSALSAFKGEPLTRTKPIYWEWKGGDSQDYTWPSLGIRDGKWKLLVNEEQKKIELYDLENDWAEKKDVAADVPDVVGQLSQKLGAWKESLPTAPSENSVSKARKKSSKKKTR</sequence>
<dbReference type="InterPro" id="IPR050738">
    <property type="entry name" value="Sulfatase"/>
</dbReference>
<evidence type="ECO:0000256" key="3">
    <source>
        <dbReference type="ARBA" id="ARBA00022801"/>
    </source>
</evidence>
<evidence type="ECO:0000256" key="5">
    <source>
        <dbReference type="SAM" id="MobiDB-lite"/>
    </source>
</evidence>
<evidence type="ECO:0000256" key="2">
    <source>
        <dbReference type="ARBA" id="ARBA00022723"/>
    </source>
</evidence>
<reference evidence="8 9" key="1">
    <citation type="submission" date="2019-02" db="EMBL/GenBank/DDBJ databases">
        <title>Deep-cultivation of Planctomycetes and their phenomic and genomic characterization uncovers novel biology.</title>
        <authorList>
            <person name="Wiegand S."/>
            <person name="Jogler M."/>
            <person name="Boedeker C."/>
            <person name="Pinto D."/>
            <person name="Vollmers J."/>
            <person name="Rivas-Marin E."/>
            <person name="Kohn T."/>
            <person name="Peeters S.H."/>
            <person name="Heuer A."/>
            <person name="Rast P."/>
            <person name="Oberbeckmann S."/>
            <person name="Bunk B."/>
            <person name="Jeske O."/>
            <person name="Meyerdierks A."/>
            <person name="Storesund J.E."/>
            <person name="Kallscheuer N."/>
            <person name="Luecker S."/>
            <person name="Lage O.M."/>
            <person name="Pohl T."/>
            <person name="Merkel B.J."/>
            <person name="Hornburger P."/>
            <person name="Mueller R.-W."/>
            <person name="Bruemmer F."/>
            <person name="Labrenz M."/>
            <person name="Spormann A.M."/>
            <person name="Op Den Camp H."/>
            <person name="Overmann J."/>
            <person name="Amann R."/>
            <person name="Jetten M.S.M."/>
            <person name="Mascher T."/>
            <person name="Medema M.H."/>
            <person name="Devos D.P."/>
            <person name="Kaster A.-K."/>
            <person name="Ovreas L."/>
            <person name="Rohde M."/>
            <person name="Galperin M.Y."/>
            <person name="Jogler C."/>
        </authorList>
    </citation>
    <scope>NUCLEOTIDE SEQUENCE [LARGE SCALE GENOMIC DNA]</scope>
    <source>
        <strain evidence="8 9">Poly59</strain>
    </source>
</reference>
<name>A0A5C6F316_9BACT</name>
<keyword evidence="2" id="KW-0479">Metal-binding</keyword>
<feature type="chain" id="PRO_5022955227" evidence="6">
    <location>
        <begin position="22"/>
        <end position="463"/>
    </location>
</feature>
<dbReference type="RefSeq" id="WP_146533751.1">
    <property type="nucleotide sequence ID" value="NZ_SJPX01000002.1"/>
</dbReference>
<dbReference type="EC" id="3.1.6.6" evidence="8"/>
<dbReference type="Pfam" id="PF00884">
    <property type="entry name" value="Sulfatase"/>
    <property type="match status" value="1"/>
</dbReference>
<evidence type="ECO:0000256" key="4">
    <source>
        <dbReference type="ARBA" id="ARBA00022837"/>
    </source>
</evidence>
<proteinExistence type="inferred from homology"/>
<dbReference type="OrthoDB" id="9783154at2"/>
<dbReference type="Gene3D" id="3.40.720.10">
    <property type="entry name" value="Alkaline Phosphatase, subunit A"/>
    <property type="match status" value="1"/>
</dbReference>
<evidence type="ECO:0000256" key="6">
    <source>
        <dbReference type="SAM" id="SignalP"/>
    </source>
</evidence>
<comment type="caution">
    <text evidence="8">The sequence shown here is derived from an EMBL/GenBank/DDBJ whole genome shotgun (WGS) entry which is preliminary data.</text>
</comment>
<dbReference type="EMBL" id="SJPX01000002">
    <property type="protein sequence ID" value="TWU55582.1"/>
    <property type="molecule type" value="Genomic_DNA"/>
</dbReference>
<evidence type="ECO:0000313" key="8">
    <source>
        <dbReference type="EMBL" id="TWU55582.1"/>
    </source>
</evidence>
<keyword evidence="9" id="KW-1185">Reference proteome</keyword>
<feature type="region of interest" description="Disordered" evidence="5">
    <location>
        <begin position="437"/>
        <end position="463"/>
    </location>
</feature>
<dbReference type="Proteomes" id="UP000317977">
    <property type="component" value="Unassembled WGS sequence"/>
</dbReference>
<dbReference type="GO" id="GO:0046872">
    <property type="term" value="F:metal ion binding"/>
    <property type="evidence" value="ECO:0007669"/>
    <property type="project" value="UniProtKB-KW"/>
</dbReference>
<dbReference type="GO" id="GO:0004065">
    <property type="term" value="F:arylsulfatase activity"/>
    <property type="evidence" value="ECO:0007669"/>
    <property type="project" value="TreeGrafter"/>
</dbReference>
<keyword evidence="3 8" id="KW-0378">Hydrolase</keyword>
<dbReference type="InterPro" id="IPR000917">
    <property type="entry name" value="Sulfatase_N"/>
</dbReference>
<dbReference type="InterPro" id="IPR024607">
    <property type="entry name" value="Sulfatase_CS"/>
</dbReference>
<feature type="compositionally biased region" description="Basic residues" evidence="5">
    <location>
        <begin position="452"/>
        <end position="463"/>
    </location>
</feature>
<accession>A0A5C6F316</accession>
<gene>
    <name evidence="8" type="primary">betC_7</name>
    <name evidence="8" type="ORF">Poly59_18820</name>
</gene>
<dbReference type="InterPro" id="IPR017850">
    <property type="entry name" value="Alkaline_phosphatase_core_sf"/>
</dbReference>
<dbReference type="PANTHER" id="PTHR42693">
    <property type="entry name" value="ARYLSULFATASE FAMILY MEMBER"/>
    <property type="match status" value="1"/>
</dbReference>
<keyword evidence="4" id="KW-0106">Calcium</keyword>
<protein>
    <submittedName>
        <fullName evidence="8">Choline-sulfatase</fullName>
        <ecNumber evidence="8">3.1.6.6</ecNumber>
    </submittedName>
</protein>
<dbReference type="AlphaFoldDB" id="A0A5C6F316"/>
<evidence type="ECO:0000256" key="1">
    <source>
        <dbReference type="ARBA" id="ARBA00008779"/>
    </source>
</evidence>
<organism evidence="8 9">
    <name type="scientific">Rubripirellula reticaptiva</name>
    <dbReference type="NCBI Taxonomy" id="2528013"/>
    <lineage>
        <taxon>Bacteria</taxon>
        <taxon>Pseudomonadati</taxon>
        <taxon>Planctomycetota</taxon>
        <taxon>Planctomycetia</taxon>
        <taxon>Pirellulales</taxon>
        <taxon>Pirellulaceae</taxon>
        <taxon>Rubripirellula</taxon>
    </lineage>
</organism>